<name>A0A1I8AAX2_9BILA</name>
<evidence type="ECO:0000313" key="7">
    <source>
        <dbReference type="Proteomes" id="UP000095287"/>
    </source>
</evidence>
<evidence type="ECO:0000259" key="6">
    <source>
        <dbReference type="PROSITE" id="PS50089"/>
    </source>
</evidence>
<evidence type="ECO:0000256" key="2">
    <source>
        <dbReference type="ARBA" id="ARBA00022771"/>
    </source>
</evidence>
<dbReference type="WBParaSite" id="L893_g3710.t1">
    <property type="protein sequence ID" value="L893_g3710.t1"/>
    <property type="gene ID" value="L893_g3710"/>
</dbReference>
<dbReference type="PANTHER" id="PTHR47156:SF10">
    <property type="entry name" value="E3 UBIQUITIN-PROTEIN LIGASE TRIM-21-RELATED"/>
    <property type="match status" value="1"/>
</dbReference>
<feature type="compositionally biased region" description="Low complexity" evidence="5">
    <location>
        <begin position="11"/>
        <end position="20"/>
    </location>
</feature>
<dbReference type="InterPro" id="IPR013083">
    <property type="entry name" value="Znf_RING/FYVE/PHD"/>
</dbReference>
<evidence type="ECO:0000256" key="5">
    <source>
        <dbReference type="SAM" id="MobiDB-lite"/>
    </source>
</evidence>
<dbReference type="SMART" id="SM00184">
    <property type="entry name" value="RING"/>
    <property type="match status" value="1"/>
</dbReference>
<dbReference type="SUPFAM" id="SSF57850">
    <property type="entry name" value="RING/U-box"/>
    <property type="match status" value="1"/>
</dbReference>
<evidence type="ECO:0000256" key="3">
    <source>
        <dbReference type="ARBA" id="ARBA00022833"/>
    </source>
</evidence>
<keyword evidence="1" id="KW-0479">Metal-binding</keyword>
<proteinExistence type="predicted"/>
<feature type="region of interest" description="Disordered" evidence="5">
    <location>
        <begin position="1"/>
        <end position="22"/>
    </location>
</feature>
<feature type="domain" description="RING-type" evidence="6">
    <location>
        <begin position="115"/>
        <end position="157"/>
    </location>
</feature>
<dbReference type="Gene3D" id="3.30.40.10">
    <property type="entry name" value="Zinc/RING finger domain, C3HC4 (zinc finger)"/>
    <property type="match status" value="1"/>
</dbReference>
<dbReference type="Proteomes" id="UP000095287">
    <property type="component" value="Unplaced"/>
</dbReference>
<evidence type="ECO:0000256" key="1">
    <source>
        <dbReference type="ARBA" id="ARBA00022723"/>
    </source>
</evidence>
<keyword evidence="2 4" id="KW-0863">Zinc-finger</keyword>
<dbReference type="PROSITE" id="PS50089">
    <property type="entry name" value="ZF_RING_2"/>
    <property type="match status" value="1"/>
</dbReference>
<reference evidence="8" key="1">
    <citation type="submission" date="2016-11" db="UniProtKB">
        <authorList>
            <consortium name="WormBaseParasite"/>
        </authorList>
    </citation>
    <scope>IDENTIFICATION</scope>
</reference>
<dbReference type="InterPro" id="IPR027370">
    <property type="entry name" value="Znf-RING_euk"/>
</dbReference>
<keyword evidence="7" id="KW-1185">Reference proteome</keyword>
<dbReference type="PANTHER" id="PTHR47156">
    <property type="entry name" value="PROTEIN CBG20824"/>
    <property type="match status" value="1"/>
</dbReference>
<sequence length="297" mass="33673">MPSARSRAVNSSQGEASSSSQMRILATRRSIHGTHRALANEEMARMRERLATMRQSYRLHAPPRNLGHISQYVPISMNDSSSDVPQLTIPLVSLDEVGPLDESRADDDESDDLKCPICFDVFGDPKILPCCGHSICSNCEVNVMSRGDYNNFSCPVCGTRGTLRIGSLKLNYSLKEAMTILKKTRQEKVDCEGCEKSIILTEVFWCKSCHPEDKKKICSHCGFKDHRGHDIERFQFMEADTRKQKIDELKDYVGWLDDSFLHRDIIAVHKLYKTMRTETAMATTRLANNNCVSQEEF</sequence>
<dbReference type="AlphaFoldDB" id="A0A1I8AAX2"/>
<dbReference type="GO" id="GO:0008270">
    <property type="term" value="F:zinc ion binding"/>
    <property type="evidence" value="ECO:0007669"/>
    <property type="project" value="UniProtKB-KW"/>
</dbReference>
<organism evidence="7 8">
    <name type="scientific">Steinernema glaseri</name>
    <dbReference type="NCBI Taxonomy" id="37863"/>
    <lineage>
        <taxon>Eukaryota</taxon>
        <taxon>Metazoa</taxon>
        <taxon>Ecdysozoa</taxon>
        <taxon>Nematoda</taxon>
        <taxon>Chromadorea</taxon>
        <taxon>Rhabditida</taxon>
        <taxon>Tylenchina</taxon>
        <taxon>Panagrolaimomorpha</taxon>
        <taxon>Strongyloidoidea</taxon>
        <taxon>Steinernematidae</taxon>
        <taxon>Steinernema</taxon>
    </lineage>
</organism>
<keyword evidence="3" id="KW-0862">Zinc</keyword>
<accession>A0A1I8AAX2</accession>
<dbReference type="InterPro" id="IPR052667">
    <property type="entry name" value="E3_ubiquitin-ligase_RING"/>
</dbReference>
<dbReference type="InterPro" id="IPR001841">
    <property type="entry name" value="Znf_RING"/>
</dbReference>
<evidence type="ECO:0000313" key="8">
    <source>
        <dbReference type="WBParaSite" id="L893_g3710.t1"/>
    </source>
</evidence>
<evidence type="ECO:0000256" key="4">
    <source>
        <dbReference type="PROSITE-ProRule" id="PRU00175"/>
    </source>
</evidence>
<dbReference type="Pfam" id="PF13445">
    <property type="entry name" value="zf-RING_UBOX"/>
    <property type="match status" value="1"/>
</dbReference>
<protein>
    <submittedName>
        <fullName evidence="8">RING-type domain-containing protein</fullName>
    </submittedName>
</protein>